<dbReference type="GO" id="GO:0015297">
    <property type="term" value="F:antiporter activity"/>
    <property type="evidence" value="ECO:0007669"/>
    <property type="project" value="UniProtKB-KW"/>
</dbReference>
<proteinExistence type="inferred from homology"/>
<reference evidence="14 15" key="1">
    <citation type="submission" date="2013-08" db="EMBL/GenBank/DDBJ databases">
        <authorList>
            <person name="Huang J."/>
            <person name="Wang G."/>
        </authorList>
    </citation>
    <scope>NUCLEOTIDE SEQUENCE [LARGE SCALE GENOMIC DNA]</scope>
    <source>
        <strain evidence="14 15">JSM 072002</strain>
    </source>
</reference>
<feature type="transmembrane region" description="Helical" evidence="13">
    <location>
        <begin position="359"/>
        <end position="377"/>
    </location>
</feature>
<dbReference type="InterPro" id="IPR002528">
    <property type="entry name" value="MATE_fam"/>
</dbReference>
<accession>A0A0A5G8A3</accession>
<feature type="transmembrane region" description="Helical" evidence="13">
    <location>
        <begin position="13"/>
        <end position="34"/>
    </location>
</feature>
<dbReference type="eggNOG" id="COG0534">
    <property type="taxonomic scope" value="Bacteria"/>
</dbReference>
<evidence type="ECO:0000256" key="10">
    <source>
        <dbReference type="ARBA" id="ARBA00023065"/>
    </source>
</evidence>
<evidence type="ECO:0000256" key="9">
    <source>
        <dbReference type="ARBA" id="ARBA00022989"/>
    </source>
</evidence>
<feature type="transmembrane region" description="Helical" evidence="13">
    <location>
        <begin position="95"/>
        <end position="117"/>
    </location>
</feature>
<protein>
    <recommendedName>
        <fullName evidence="4">Probable multidrug resistance protein NorM</fullName>
    </recommendedName>
    <alternativeName>
        <fullName evidence="12">Multidrug-efflux transporter</fullName>
    </alternativeName>
</protein>
<evidence type="ECO:0000256" key="3">
    <source>
        <dbReference type="ARBA" id="ARBA00010199"/>
    </source>
</evidence>
<dbReference type="OrthoDB" id="9780160at2"/>
<keyword evidence="5" id="KW-0813">Transport</keyword>
<evidence type="ECO:0000256" key="1">
    <source>
        <dbReference type="ARBA" id="ARBA00003408"/>
    </source>
</evidence>
<evidence type="ECO:0000256" key="13">
    <source>
        <dbReference type="SAM" id="Phobius"/>
    </source>
</evidence>
<evidence type="ECO:0000256" key="5">
    <source>
        <dbReference type="ARBA" id="ARBA00022448"/>
    </source>
</evidence>
<comment type="function">
    <text evidence="1">Multidrug efflux pump.</text>
</comment>
<keyword evidence="7" id="KW-1003">Cell membrane</keyword>
<feature type="transmembrane region" description="Helical" evidence="13">
    <location>
        <begin position="129"/>
        <end position="150"/>
    </location>
</feature>
<keyword evidence="10" id="KW-0406">Ion transport</keyword>
<dbReference type="NCBIfam" id="TIGR00797">
    <property type="entry name" value="matE"/>
    <property type="match status" value="1"/>
</dbReference>
<feature type="transmembrane region" description="Helical" evidence="13">
    <location>
        <begin position="389"/>
        <end position="412"/>
    </location>
</feature>
<comment type="subcellular location">
    <subcellularLocation>
        <location evidence="2">Cell membrane</location>
        <topology evidence="2">Multi-pass membrane protein</topology>
    </subcellularLocation>
</comment>
<dbReference type="GO" id="GO:0005886">
    <property type="term" value="C:plasma membrane"/>
    <property type="evidence" value="ECO:0007669"/>
    <property type="project" value="UniProtKB-SubCell"/>
</dbReference>
<name>A0A0A5G8A3_9BACI</name>
<evidence type="ECO:0000256" key="8">
    <source>
        <dbReference type="ARBA" id="ARBA00022692"/>
    </source>
</evidence>
<evidence type="ECO:0000256" key="12">
    <source>
        <dbReference type="ARBA" id="ARBA00031636"/>
    </source>
</evidence>
<evidence type="ECO:0000256" key="2">
    <source>
        <dbReference type="ARBA" id="ARBA00004651"/>
    </source>
</evidence>
<feature type="transmembrane region" description="Helical" evidence="13">
    <location>
        <begin position="162"/>
        <end position="182"/>
    </location>
</feature>
<keyword evidence="9 13" id="KW-1133">Transmembrane helix</keyword>
<dbReference type="AlphaFoldDB" id="A0A0A5G8A3"/>
<evidence type="ECO:0000256" key="7">
    <source>
        <dbReference type="ARBA" id="ARBA00022475"/>
    </source>
</evidence>
<feature type="transmembrane region" description="Helical" evidence="13">
    <location>
        <begin position="286"/>
        <end position="305"/>
    </location>
</feature>
<dbReference type="EMBL" id="AVPG01000007">
    <property type="protein sequence ID" value="KGX87345.1"/>
    <property type="molecule type" value="Genomic_DNA"/>
</dbReference>
<feature type="transmembrane region" description="Helical" evidence="13">
    <location>
        <begin position="54"/>
        <end position="75"/>
    </location>
</feature>
<evidence type="ECO:0000256" key="4">
    <source>
        <dbReference type="ARBA" id="ARBA00020268"/>
    </source>
</evidence>
<feature type="transmembrane region" description="Helical" evidence="13">
    <location>
        <begin position="194"/>
        <end position="216"/>
    </location>
</feature>
<comment type="similarity">
    <text evidence="3">Belongs to the multi antimicrobial extrusion (MATE) (TC 2.A.66.1) family.</text>
</comment>
<evidence type="ECO:0000256" key="11">
    <source>
        <dbReference type="ARBA" id="ARBA00023136"/>
    </source>
</evidence>
<dbReference type="Proteomes" id="UP000030401">
    <property type="component" value="Unassembled WGS sequence"/>
</dbReference>
<dbReference type="PANTHER" id="PTHR43298:SF2">
    <property type="entry name" value="FMN_FAD EXPORTER YEEO-RELATED"/>
    <property type="match status" value="1"/>
</dbReference>
<keyword evidence="15" id="KW-1185">Reference proteome</keyword>
<feature type="transmembrane region" description="Helical" evidence="13">
    <location>
        <begin position="244"/>
        <end position="266"/>
    </location>
</feature>
<organism evidence="14 15">
    <name type="scientific">Pontibacillus litoralis JSM 072002</name>
    <dbReference type="NCBI Taxonomy" id="1385512"/>
    <lineage>
        <taxon>Bacteria</taxon>
        <taxon>Bacillati</taxon>
        <taxon>Bacillota</taxon>
        <taxon>Bacilli</taxon>
        <taxon>Bacillales</taxon>
        <taxon>Bacillaceae</taxon>
        <taxon>Pontibacillus</taxon>
    </lineage>
</organism>
<comment type="caution">
    <text evidence="14">The sequence shown here is derived from an EMBL/GenBank/DDBJ whole genome shotgun (WGS) entry which is preliminary data.</text>
</comment>
<dbReference type="PANTHER" id="PTHR43298">
    <property type="entry name" value="MULTIDRUG RESISTANCE PROTEIN NORM-RELATED"/>
    <property type="match status" value="1"/>
</dbReference>
<dbReference type="STRING" id="1385512.N784_15670"/>
<evidence type="ECO:0000256" key="6">
    <source>
        <dbReference type="ARBA" id="ARBA00022449"/>
    </source>
</evidence>
<dbReference type="InterPro" id="IPR050222">
    <property type="entry name" value="MATE_MdtK"/>
</dbReference>
<dbReference type="PIRSF" id="PIRSF006603">
    <property type="entry name" value="DinF"/>
    <property type="match status" value="1"/>
</dbReference>
<keyword evidence="8 13" id="KW-0812">Transmembrane</keyword>
<sequence length="453" mass="49635">MFQTNTLSEKTKLLLRILFPILITQLGMYAMNFFDTIMSGQAGASDLAGVAIGSSLWVPIFTGVNGILLALSPIVAQLIGANKKERIASAVRQGIYLAVILAISIVTIGAFVLNPILNQMALEPEVRHTATFYLVALVTGIIPLFIYNALRCFIDALGQTRITMIITLAALPINIIFNYIFIFGKWGAPQLGGIGAGIASSITYWFTCTVAVIIVWRVRPFSIHQIWGKIEKPSLQAWWEQMKIGVPIGFAIFFEVSIFAAVTILMSSYSTITIAAHQAAMNFASFLYMIPLSISMALTIAVGFETGAKRMKDAKQYSYMGITVAVLLSIVCGCIIYIFNEPVARLYSTETQVIELTKHFLVFAIFFQLSDGVAAPIQGALRGYKDVNITLIVALISYWIIGLPSGYVLANFTSFGPFGYWIGLITGLAAGAILLFIRLRIVQRNARAQVVEY</sequence>
<evidence type="ECO:0000313" key="14">
    <source>
        <dbReference type="EMBL" id="KGX87345.1"/>
    </source>
</evidence>
<dbReference type="GO" id="GO:0042910">
    <property type="term" value="F:xenobiotic transmembrane transporter activity"/>
    <property type="evidence" value="ECO:0007669"/>
    <property type="project" value="InterPro"/>
</dbReference>
<dbReference type="Pfam" id="PF01554">
    <property type="entry name" value="MatE"/>
    <property type="match status" value="2"/>
</dbReference>
<gene>
    <name evidence="14" type="ORF">N784_15670</name>
</gene>
<feature type="transmembrane region" description="Helical" evidence="13">
    <location>
        <begin position="317"/>
        <end position="339"/>
    </location>
</feature>
<dbReference type="InterPro" id="IPR048279">
    <property type="entry name" value="MdtK-like"/>
</dbReference>
<dbReference type="CDD" id="cd13131">
    <property type="entry name" value="MATE_NorM_like"/>
    <property type="match status" value="1"/>
</dbReference>
<keyword evidence="6" id="KW-0050">Antiport</keyword>
<evidence type="ECO:0000313" key="15">
    <source>
        <dbReference type="Proteomes" id="UP000030401"/>
    </source>
</evidence>
<dbReference type="RefSeq" id="WP_036833503.1">
    <property type="nucleotide sequence ID" value="NZ_AVPG01000007.1"/>
</dbReference>
<feature type="transmembrane region" description="Helical" evidence="13">
    <location>
        <begin position="418"/>
        <end position="437"/>
    </location>
</feature>
<dbReference type="GO" id="GO:0006811">
    <property type="term" value="P:monoatomic ion transport"/>
    <property type="evidence" value="ECO:0007669"/>
    <property type="project" value="UniProtKB-KW"/>
</dbReference>
<keyword evidence="11 13" id="KW-0472">Membrane</keyword>